<feature type="region of interest" description="Disordered" evidence="1">
    <location>
        <begin position="217"/>
        <end position="238"/>
    </location>
</feature>
<proteinExistence type="predicted"/>
<dbReference type="AlphaFoldDB" id="A0A7R9Q6G2"/>
<sequence>MESMSSPMAVSPKKRTLIRVKRRADEEKTLSAKRCKFVVTSRSAADHDIYHLLKTSQTVPPSLVSDTDKDNNAVKIYDFEDVFPHDKHKDIIACNGQPLEPLDNQLEDALEYLYDIYVYEEDSLDDENPNHWREYEESDEDENDEKYAYNDYPDDSEVSDDVIDYYSYRDNRRDSQTALKRGLERSYMSSDYDLSDEDVESEAIDGIDNLYLKSIKSCDYEDEENEEREEEEEREQIS</sequence>
<name>A0A7R9Q6G2_9ACAR</name>
<protein>
    <recommendedName>
        <fullName evidence="4">RNA polymerase II nuclear localization protein SLC7A6OS</fullName>
    </recommendedName>
</protein>
<gene>
    <name evidence="2" type="ORF">OSB1V03_LOCUS14355</name>
</gene>
<dbReference type="Proteomes" id="UP000759131">
    <property type="component" value="Unassembled WGS sequence"/>
</dbReference>
<dbReference type="EMBL" id="OC868286">
    <property type="protein sequence ID" value="CAD7633959.1"/>
    <property type="molecule type" value="Genomic_DNA"/>
</dbReference>
<evidence type="ECO:0008006" key="4">
    <source>
        <dbReference type="Google" id="ProtNLM"/>
    </source>
</evidence>
<reference evidence="2" key="1">
    <citation type="submission" date="2020-11" db="EMBL/GenBank/DDBJ databases">
        <authorList>
            <person name="Tran Van P."/>
        </authorList>
    </citation>
    <scope>NUCLEOTIDE SEQUENCE</scope>
</reference>
<dbReference type="OrthoDB" id="6510808at2759"/>
<organism evidence="2">
    <name type="scientific">Medioppia subpectinata</name>
    <dbReference type="NCBI Taxonomy" id="1979941"/>
    <lineage>
        <taxon>Eukaryota</taxon>
        <taxon>Metazoa</taxon>
        <taxon>Ecdysozoa</taxon>
        <taxon>Arthropoda</taxon>
        <taxon>Chelicerata</taxon>
        <taxon>Arachnida</taxon>
        <taxon>Acari</taxon>
        <taxon>Acariformes</taxon>
        <taxon>Sarcoptiformes</taxon>
        <taxon>Oribatida</taxon>
        <taxon>Brachypylina</taxon>
        <taxon>Oppioidea</taxon>
        <taxon>Oppiidae</taxon>
        <taxon>Medioppia</taxon>
    </lineage>
</organism>
<feature type="region of interest" description="Disordered" evidence="1">
    <location>
        <begin position="125"/>
        <end position="159"/>
    </location>
</feature>
<evidence type="ECO:0000256" key="1">
    <source>
        <dbReference type="SAM" id="MobiDB-lite"/>
    </source>
</evidence>
<dbReference type="EMBL" id="CAJPIZ010013711">
    <property type="protein sequence ID" value="CAG2114389.1"/>
    <property type="molecule type" value="Genomic_DNA"/>
</dbReference>
<accession>A0A7R9Q6G2</accession>
<keyword evidence="3" id="KW-1185">Reference proteome</keyword>
<feature type="compositionally biased region" description="Acidic residues" evidence="1">
    <location>
        <begin position="220"/>
        <end position="238"/>
    </location>
</feature>
<evidence type="ECO:0000313" key="2">
    <source>
        <dbReference type="EMBL" id="CAD7633959.1"/>
    </source>
</evidence>
<evidence type="ECO:0000313" key="3">
    <source>
        <dbReference type="Proteomes" id="UP000759131"/>
    </source>
</evidence>